<dbReference type="AlphaFoldDB" id="A0A162I737"/>
<dbReference type="InterPro" id="IPR018606">
    <property type="entry name" value="Arb1"/>
</dbReference>
<dbReference type="GO" id="GO:0031047">
    <property type="term" value="P:regulatory ncRNA-mediated gene silencing"/>
    <property type="evidence" value="ECO:0007669"/>
    <property type="project" value="InterPro"/>
</dbReference>
<gene>
    <name evidence="2" type="ORF">AAP_04258</name>
</gene>
<protein>
    <submittedName>
        <fullName evidence="2">Argonaute complex, subunit Arb1</fullName>
    </submittedName>
</protein>
<feature type="compositionally biased region" description="Acidic residues" evidence="1">
    <location>
        <begin position="281"/>
        <end position="295"/>
    </location>
</feature>
<proteinExistence type="predicted"/>
<accession>A0A162I737</accession>
<dbReference type="Pfam" id="PF09692">
    <property type="entry name" value="Arb1"/>
    <property type="match status" value="2"/>
</dbReference>
<reference evidence="2 3" key="1">
    <citation type="journal article" date="2016" name="Genome Biol. Evol.">
        <title>Divergent and convergent evolution of fungal pathogenicity.</title>
        <authorList>
            <person name="Shang Y."/>
            <person name="Xiao G."/>
            <person name="Zheng P."/>
            <person name="Cen K."/>
            <person name="Zhan S."/>
            <person name="Wang C."/>
        </authorList>
    </citation>
    <scope>NUCLEOTIDE SEQUENCE [LARGE SCALE GENOMIC DNA]</scope>
    <source>
        <strain evidence="2 3">ARSEF 7405</strain>
    </source>
</reference>
<organism evidence="2 3">
    <name type="scientific">Ascosphaera apis ARSEF 7405</name>
    <dbReference type="NCBI Taxonomy" id="392613"/>
    <lineage>
        <taxon>Eukaryota</taxon>
        <taxon>Fungi</taxon>
        <taxon>Dikarya</taxon>
        <taxon>Ascomycota</taxon>
        <taxon>Pezizomycotina</taxon>
        <taxon>Eurotiomycetes</taxon>
        <taxon>Eurotiomycetidae</taxon>
        <taxon>Onygenales</taxon>
        <taxon>Ascosphaeraceae</taxon>
        <taxon>Ascosphaera</taxon>
    </lineage>
</organism>
<evidence type="ECO:0000313" key="3">
    <source>
        <dbReference type="Proteomes" id="UP000242877"/>
    </source>
</evidence>
<dbReference type="EMBL" id="AZGZ01000020">
    <property type="protein sequence ID" value="KZZ89503.1"/>
    <property type="molecule type" value="Genomic_DNA"/>
</dbReference>
<feature type="region of interest" description="Disordered" evidence="1">
    <location>
        <begin position="279"/>
        <end position="314"/>
    </location>
</feature>
<evidence type="ECO:0000256" key="1">
    <source>
        <dbReference type="SAM" id="MobiDB-lite"/>
    </source>
</evidence>
<sequence length="327" mass="36802">MDNDRLHIFKSWMQYGGVDTKTKMFGGLDQKDLKDLDSEDILQARATSSIPEDRQFWKVDFEEVAKGFLSSSLADYFCIDNPPAIQKATNVLRNFLNYLLYHNVCPEYTENILAARDVVDTAEKELWLLHEADLWSPGDFNMACSTLFGGQYLNGYTGDADWRQERPDRIEIEGIRGLPDNIARKIVMFGIAGGATEEQALLFREKATTNSVEAARLEDGLLRFCFVGMKFTADIYELEGCGGIYYFDNVLGIYCSFYTVLNNGLLDGWKEPRPYIKATSNEDDMMDDDDEDNDDGPSTGEQEKNAFSNAQAATQDAMDAAIQNTAV</sequence>
<dbReference type="GO" id="GO:0033167">
    <property type="term" value="C:ARC complex"/>
    <property type="evidence" value="ECO:0007669"/>
    <property type="project" value="InterPro"/>
</dbReference>
<keyword evidence="3" id="KW-1185">Reference proteome</keyword>
<evidence type="ECO:0000313" key="2">
    <source>
        <dbReference type="EMBL" id="KZZ89503.1"/>
    </source>
</evidence>
<name>A0A162I737_9EURO</name>
<dbReference type="Proteomes" id="UP000242877">
    <property type="component" value="Unassembled WGS sequence"/>
</dbReference>
<comment type="caution">
    <text evidence="2">The sequence shown here is derived from an EMBL/GenBank/DDBJ whole genome shotgun (WGS) entry which is preliminary data.</text>
</comment>
<dbReference type="VEuPathDB" id="FungiDB:AAP_04258"/>
<dbReference type="OrthoDB" id="435402at2759"/>